<dbReference type="EMBL" id="UYSL01022901">
    <property type="protein sequence ID" value="VDL81324.1"/>
    <property type="molecule type" value="Genomic_DNA"/>
</dbReference>
<evidence type="ECO:0000313" key="5">
    <source>
        <dbReference type="WBParaSite" id="NBR_0001766601-mRNA-1"/>
    </source>
</evidence>
<dbReference type="Proteomes" id="UP000271162">
    <property type="component" value="Unassembled WGS sequence"/>
</dbReference>
<accession>A0A0N4YKS6</accession>
<proteinExistence type="predicted"/>
<reference evidence="3 4" key="2">
    <citation type="submission" date="2018-11" db="EMBL/GenBank/DDBJ databases">
        <authorList>
            <consortium name="Pathogen Informatics"/>
        </authorList>
    </citation>
    <scope>NUCLEOTIDE SEQUENCE [LARGE SCALE GENOMIC DNA]</scope>
</reference>
<feature type="transmembrane region" description="Helical" evidence="2">
    <location>
        <begin position="58"/>
        <end position="80"/>
    </location>
</feature>
<keyword evidence="2" id="KW-0472">Membrane</keyword>
<evidence type="ECO:0000313" key="4">
    <source>
        <dbReference type="Proteomes" id="UP000271162"/>
    </source>
</evidence>
<feature type="region of interest" description="Disordered" evidence="1">
    <location>
        <begin position="89"/>
        <end position="158"/>
    </location>
</feature>
<keyword evidence="2" id="KW-1133">Transmembrane helix</keyword>
<sequence length="158" mass="16912">MDLEAPSNGSSLWREPLLLIHLDVPSSLHKVDMNNTTTSNYTLEDVPKDIQSKRRITVILIMSTLDLLTLLIIVTFFIWYKRFVSREQEELGLGPPPDDQAPLDQFDTYGGTTGGTTGGTSGGALGGAPAGHDPMDSSKTADSSRAVDSSMSEDGGSP</sequence>
<keyword evidence="2" id="KW-0812">Transmembrane</keyword>
<evidence type="ECO:0000256" key="1">
    <source>
        <dbReference type="SAM" id="MobiDB-lite"/>
    </source>
</evidence>
<name>A0A0N4YKS6_NIPBR</name>
<feature type="compositionally biased region" description="Gly residues" evidence="1">
    <location>
        <begin position="111"/>
        <end position="129"/>
    </location>
</feature>
<organism evidence="5">
    <name type="scientific">Nippostrongylus brasiliensis</name>
    <name type="common">Rat hookworm</name>
    <dbReference type="NCBI Taxonomy" id="27835"/>
    <lineage>
        <taxon>Eukaryota</taxon>
        <taxon>Metazoa</taxon>
        <taxon>Ecdysozoa</taxon>
        <taxon>Nematoda</taxon>
        <taxon>Chromadorea</taxon>
        <taxon>Rhabditida</taxon>
        <taxon>Rhabditina</taxon>
        <taxon>Rhabditomorpha</taxon>
        <taxon>Strongyloidea</taxon>
        <taxon>Heligmosomidae</taxon>
        <taxon>Nippostrongylus</taxon>
    </lineage>
</organism>
<gene>
    <name evidence="3" type="ORF">NBR_LOCUS17667</name>
</gene>
<keyword evidence="4" id="KW-1185">Reference proteome</keyword>
<reference evidence="5" key="1">
    <citation type="submission" date="2017-02" db="UniProtKB">
        <authorList>
            <consortium name="WormBaseParasite"/>
        </authorList>
    </citation>
    <scope>IDENTIFICATION</scope>
</reference>
<evidence type="ECO:0000256" key="2">
    <source>
        <dbReference type="SAM" id="Phobius"/>
    </source>
</evidence>
<dbReference type="AlphaFoldDB" id="A0A0N4YKS6"/>
<feature type="compositionally biased region" description="Polar residues" evidence="1">
    <location>
        <begin position="137"/>
        <end position="152"/>
    </location>
</feature>
<dbReference type="WBParaSite" id="NBR_0001766601-mRNA-1">
    <property type="protein sequence ID" value="NBR_0001766601-mRNA-1"/>
    <property type="gene ID" value="NBR_0001766601"/>
</dbReference>
<protein>
    <submittedName>
        <fullName evidence="5">NRXN1</fullName>
    </submittedName>
</protein>
<evidence type="ECO:0000313" key="3">
    <source>
        <dbReference type="EMBL" id="VDL81324.1"/>
    </source>
</evidence>